<dbReference type="AlphaFoldDB" id="A0A327L729"/>
<evidence type="ECO:0000313" key="2">
    <source>
        <dbReference type="EMBL" id="RAI46136.1"/>
    </source>
</evidence>
<evidence type="ECO:0000256" key="1">
    <source>
        <dbReference type="SAM" id="Phobius"/>
    </source>
</evidence>
<accession>A0A327L729</accession>
<name>A0A327L729_9BRAD</name>
<protein>
    <submittedName>
        <fullName evidence="2">Uncharacterized protein</fullName>
    </submittedName>
</protein>
<keyword evidence="1" id="KW-0472">Membrane</keyword>
<reference evidence="2 3" key="1">
    <citation type="submission" date="2017-07" db="EMBL/GenBank/DDBJ databases">
        <title>Draft Genome Sequences of Select Purple Nonsulfur Bacteria.</title>
        <authorList>
            <person name="Lasarre B."/>
            <person name="Mckinlay J.B."/>
        </authorList>
    </citation>
    <scope>NUCLEOTIDE SEQUENCE [LARGE SCALE GENOMIC DNA]</scope>
    <source>
        <strain evidence="2 3">DSM 5909</strain>
    </source>
</reference>
<proteinExistence type="predicted"/>
<sequence length="60" mass="7059">MLIQISRFVARMIMMLARNLFLSRLIAVPMLIHISRLVSRMIVMRARFVLCHGIPPWLKP</sequence>
<keyword evidence="3" id="KW-1185">Reference proteome</keyword>
<comment type="caution">
    <text evidence="2">The sequence shown here is derived from an EMBL/GenBank/DDBJ whole genome shotgun (WGS) entry which is preliminary data.</text>
</comment>
<dbReference type="Proteomes" id="UP000249130">
    <property type="component" value="Unassembled WGS sequence"/>
</dbReference>
<organism evidence="2 3">
    <name type="scientific">Rhodoplanes roseus</name>
    <dbReference type="NCBI Taxonomy" id="29409"/>
    <lineage>
        <taxon>Bacteria</taxon>
        <taxon>Pseudomonadati</taxon>
        <taxon>Pseudomonadota</taxon>
        <taxon>Alphaproteobacteria</taxon>
        <taxon>Hyphomicrobiales</taxon>
        <taxon>Nitrobacteraceae</taxon>
        <taxon>Rhodoplanes</taxon>
    </lineage>
</organism>
<dbReference type="EMBL" id="NPEX01000001">
    <property type="protein sequence ID" value="RAI46136.1"/>
    <property type="molecule type" value="Genomic_DNA"/>
</dbReference>
<keyword evidence="1" id="KW-1133">Transmembrane helix</keyword>
<gene>
    <name evidence="2" type="ORF">CH341_00075</name>
</gene>
<evidence type="ECO:0000313" key="3">
    <source>
        <dbReference type="Proteomes" id="UP000249130"/>
    </source>
</evidence>
<feature type="transmembrane region" description="Helical" evidence="1">
    <location>
        <begin position="20"/>
        <end position="38"/>
    </location>
</feature>
<keyword evidence="1" id="KW-0812">Transmembrane</keyword>